<evidence type="ECO:0000256" key="11">
    <source>
        <dbReference type="ARBA" id="ARBA00023310"/>
    </source>
</evidence>
<dbReference type="Gene3D" id="1.20.5.620">
    <property type="entry name" value="F1F0 ATP synthase subunit B, membrane domain"/>
    <property type="match status" value="1"/>
</dbReference>
<evidence type="ECO:0000256" key="4">
    <source>
        <dbReference type="ARBA" id="ARBA00022475"/>
    </source>
</evidence>
<dbReference type="GO" id="GO:0005886">
    <property type="term" value="C:plasma membrane"/>
    <property type="evidence" value="ECO:0007669"/>
    <property type="project" value="UniProtKB-SubCell"/>
</dbReference>
<evidence type="ECO:0000256" key="2">
    <source>
        <dbReference type="ARBA" id="ARBA00005513"/>
    </source>
</evidence>
<comment type="function">
    <text evidence="12 14">F(1)F(0) ATP synthase produces ATP from ADP in the presence of a proton or sodium gradient. F-type ATPases consist of two structural domains, F(1) containing the extramembraneous catalytic core and F(0) containing the membrane proton channel, linked together by a central stalk and a peripheral stalk. During catalysis, ATP synthesis in the catalytic domain of F(1) is coupled via a rotary mechanism of the central stalk subunits to proton translocation.</text>
</comment>
<comment type="subunit">
    <text evidence="13 14">F-type ATPases have 2 components, F(1) - the catalytic core - and F(0) - the membrane proton channel. F(1) has five subunits: alpha(3), beta(3), gamma(1), delta(1), epsilon(1). F(0) has three main subunits: a(1), b(2) and c(10-14). The alpha and beta chains form an alternating ring which encloses part of the gamma chain. F(1) is attached to F(0) by a central stalk formed by the gamma and epsilon chains, while a peripheral stalk is formed by the delta and b chains.</text>
</comment>
<evidence type="ECO:0000256" key="15">
    <source>
        <dbReference type="RuleBase" id="RU003848"/>
    </source>
</evidence>
<evidence type="ECO:0000256" key="1">
    <source>
        <dbReference type="ARBA" id="ARBA00004162"/>
    </source>
</evidence>
<dbReference type="PANTHER" id="PTHR33445:SF1">
    <property type="entry name" value="ATP SYNTHASE SUBUNIT B"/>
    <property type="match status" value="1"/>
</dbReference>
<keyword evidence="7 14" id="KW-0375">Hydrogen ion transport</keyword>
<dbReference type="InterPro" id="IPR050059">
    <property type="entry name" value="ATP_synthase_B_chain"/>
</dbReference>
<dbReference type="GO" id="GO:0046961">
    <property type="term" value="F:proton-transporting ATPase activity, rotational mechanism"/>
    <property type="evidence" value="ECO:0007669"/>
    <property type="project" value="TreeGrafter"/>
</dbReference>
<dbReference type="NCBIfam" id="NF004412">
    <property type="entry name" value="PRK05759.1-3"/>
    <property type="match status" value="1"/>
</dbReference>
<keyword evidence="9 14" id="KW-0406">Ion transport</keyword>
<dbReference type="Pfam" id="PF00430">
    <property type="entry name" value="ATP-synt_B"/>
    <property type="match status" value="1"/>
</dbReference>
<evidence type="ECO:0000313" key="17">
    <source>
        <dbReference type="EMBL" id="CAA9323398.1"/>
    </source>
</evidence>
<proteinExistence type="inferred from homology"/>
<evidence type="ECO:0000256" key="5">
    <source>
        <dbReference type="ARBA" id="ARBA00022547"/>
    </source>
</evidence>
<protein>
    <recommendedName>
        <fullName evidence="14">ATP synthase subunit b</fullName>
    </recommendedName>
    <alternativeName>
        <fullName evidence="14">ATP synthase F(0) sector subunit b</fullName>
    </alternativeName>
    <alternativeName>
        <fullName evidence="14">ATPase subunit I</fullName>
    </alternativeName>
    <alternativeName>
        <fullName evidence="14">F-type ATPase subunit b</fullName>
        <shortName evidence="14">F-ATPase subunit b</shortName>
    </alternativeName>
</protein>
<keyword evidence="3 14" id="KW-0813">Transport</keyword>
<evidence type="ECO:0000256" key="14">
    <source>
        <dbReference type="HAMAP-Rule" id="MF_01398"/>
    </source>
</evidence>
<comment type="subcellular location">
    <subcellularLocation>
        <location evidence="1 14">Cell membrane</location>
        <topology evidence="1 14">Single-pass membrane protein</topology>
    </subcellularLocation>
</comment>
<evidence type="ECO:0000256" key="7">
    <source>
        <dbReference type="ARBA" id="ARBA00022781"/>
    </source>
</evidence>
<dbReference type="HAMAP" id="MF_01398">
    <property type="entry name" value="ATP_synth_b_bprime"/>
    <property type="match status" value="1"/>
</dbReference>
<keyword evidence="8 14" id="KW-1133">Transmembrane helix</keyword>
<keyword evidence="16" id="KW-0175">Coiled coil</keyword>
<dbReference type="NCBIfam" id="TIGR01144">
    <property type="entry name" value="ATP_synt_b"/>
    <property type="match status" value="1"/>
</dbReference>
<keyword evidence="6 14" id="KW-0812">Transmembrane</keyword>
<sequence length="185" mass="20373">MMNLILAAEEEHDLNPLIPHVAEIVLGIVVFLILVYLIGKFVVPNFEKAFAQRTAAIEGGMQRAEQAQAEAKAALETYTAQLAEARHEAGRIREEAREQGAQIMAELRQQAQTEAERIVTTAHAQVEADRQQAIQQLRSEVGALATTLAGRIVGESLEDEARQRRTVERFIAEIEEQGAPAVGPR</sequence>
<dbReference type="PANTHER" id="PTHR33445">
    <property type="entry name" value="ATP SYNTHASE SUBUNIT B', CHLOROPLASTIC"/>
    <property type="match status" value="1"/>
</dbReference>
<accession>A0A6J4L5Q9</accession>
<keyword evidence="10 14" id="KW-0472">Membrane</keyword>
<keyword evidence="17" id="KW-0378">Hydrolase</keyword>
<name>A0A6J4L5Q9_9ACTN</name>
<organism evidence="17">
    <name type="scientific">uncultured Nocardioidaceae bacterium</name>
    <dbReference type="NCBI Taxonomy" id="253824"/>
    <lineage>
        <taxon>Bacteria</taxon>
        <taxon>Bacillati</taxon>
        <taxon>Actinomycetota</taxon>
        <taxon>Actinomycetes</taxon>
        <taxon>Propionibacteriales</taxon>
        <taxon>Nocardioidaceae</taxon>
        <taxon>environmental samples</taxon>
    </lineage>
</organism>
<evidence type="ECO:0000256" key="12">
    <source>
        <dbReference type="ARBA" id="ARBA00025198"/>
    </source>
</evidence>
<dbReference type="SUPFAM" id="SSF81573">
    <property type="entry name" value="F1F0 ATP synthase subunit B, membrane domain"/>
    <property type="match status" value="1"/>
</dbReference>
<evidence type="ECO:0000256" key="9">
    <source>
        <dbReference type="ARBA" id="ARBA00023065"/>
    </source>
</evidence>
<feature type="transmembrane region" description="Helical" evidence="14">
    <location>
        <begin position="20"/>
        <end position="43"/>
    </location>
</feature>
<evidence type="ECO:0000256" key="3">
    <source>
        <dbReference type="ARBA" id="ARBA00022448"/>
    </source>
</evidence>
<evidence type="ECO:0000256" key="13">
    <source>
        <dbReference type="ARBA" id="ARBA00025830"/>
    </source>
</evidence>
<evidence type="ECO:0000256" key="6">
    <source>
        <dbReference type="ARBA" id="ARBA00022692"/>
    </source>
</evidence>
<reference evidence="17" key="1">
    <citation type="submission" date="2020-02" db="EMBL/GenBank/DDBJ databases">
        <authorList>
            <person name="Meier V. D."/>
        </authorList>
    </citation>
    <scope>NUCLEOTIDE SEQUENCE</scope>
    <source>
        <strain evidence="17">AVDCRST_MAG46</strain>
    </source>
</reference>
<dbReference type="InterPro" id="IPR005864">
    <property type="entry name" value="ATP_synth_F0_bsu_bac"/>
</dbReference>
<evidence type="ECO:0000256" key="8">
    <source>
        <dbReference type="ARBA" id="ARBA00022989"/>
    </source>
</evidence>
<evidence type="ECO:0000256" key="16">
    <source>
        <dbReference type="SAM" id="Coils"/>
    </source>
</evidence>
<dbReference type="EMBL" id="CADCUD010000065">
    <property type="protein sequence ID" value="CAA9323398.1"/>
    <property type="molecule type" value="Genomic_DNA"/>
</dbReference>
<dbReference type="InterPro" id="IPR028987">
    <property type="entry name" value="ATP_synth_B-like_membr_sf"/>
</dbReference>
<dbReference type="GO" id="GO:0045259">
    <property type="term" value="C:proton-transporting ATP synthase complex"/>
    <property type="evidence" value="ECO:0007669"/>
    <property type="project" value="UniProtKB-KW"/>
</dbReference>
<dbReference type="GO" id="GO:0046933">
    <property type="term" value="F:proton-transporting ATP synthase activity, rotational mechanism"/>
    <property type="evidence" value="ECO:0007669"/>
    <property type="project" value="UniProtKB-UniRule"/>
</dbReference>
<comment type="similarity">
    <text evidence="2 14 15">Belongs to the ATPase B chain family.</text>
</comment>
<feature type="coiled-coil region" evidence="16">
    <location>
        <begin position="61"/>
        <end position="95"/>
    </location>
</feature>
<dbReference type="AlphaFoldDB" id="A0A6J4L5Q9"/>
<dbReference type="CDD" id="cd06503">
    <property type="entry name" value="ATP-synt_Fo_b"/>
    <property type="match status" value="1"/>
</dbReference>
<keyword evidence="4 14" id="KW-1003">Cell membrane</keyword>
<dbReference type="GO" id="GO:0016787">
    <property type="term" value="F:hydrolase activity"/>
    <property type="evidence" value="ECO:0007669"/>
    <property type="project" value="UniProtKB-KW"/>
</dbReference>
<dbReference type="InterPro" id="IPR002146">
    <property type="entry name" value="ATP_synth_b/b'su_bac/chlpt"/>
</dbReference>
<keyword evidence="5 14" id="KW-0138">CF(0)</keyword>
<evidence type="ECO:0000256" key="10">
    <source>
        <dbReference type="ARBA" id="ARBA00023136"/>
    </source>
</evidence>
<gene>
    <name evidence="14" type="primary">atpF</name>
    <name evidence="17" type="ORF">AVDCRST_MAG46-969</name>
</gene>
<comment type="function">
    <text evidence="14">Component of the F(0) channel, it forms part of the peripheral stalk, linking F(1) to F(0).</text>
</comment>
<keyword evidence="11 14" id="KW-0066">ATP synthesis</keyword>